<evidence type="ECO:0008006" key="4">
    <source>
        <dbReference type="Google" id="ProtNLM"/>
    </source>
</evidence>
<dbReference type="EMBL" id="MT732458">
    <property type="protein sequence ID" value="QQV90498.1"/>
    <property type="molecule type" value="Genomic_DNA"/>
</dbReference>
<name>A0A8E4ZJ35_9CAUD</name>
<organism evidence="2 3">
    <name type="scientific">Polaribacter phage Danklef_1</name>
    <dbReference type="NCBI Taxonomy" id="2745646"/>
    <lineage>
        <taxon>Viruses</taxon>
        <taxon>Duplodnaviria</taxon>
        <taxon>Heunggongvirae</taxon>
        <taxon>Uroviricota</taxon>
        <taxon>Caudoviricetes</taxon>
        <taxon>Forsetiviridae</taxon>
        <taxon>Freyavirus</taxon>
        <taxon>Freyavirus danklef</taxon>
    </lineage>
</organism>
<keyword evidence="1" id="KW-0812">Transmembrane</keyword>
<protein>
    <recommendedName>
        <fullName evidence="4">Holin</fullName>
    </recommendedName>
</protein>
<feature type="transmembrane region" description="Helical" evidence="1">
    <location>
        <begin position="6"/>
        <end position="23"/>
    </location>
</feature>
<reference evidence="2" key="1">
    <citation type="submission" date="2020-07" db="EMBL/GenBank/DDBJ databases">
        <title>Highly diverse flavobacterial phages as mortality factor during North Sea spring blooms.</title>
        <authorList>
            <person name="Bartlau N."/>
            <person name="Wichels A."/>
            <person name="Krohne G."/>
            <person name="Adriaenssens E.M."/>
            <person name="Heins A."/>
            <person name="Fuchs B.M."/>
            <person name="Amann R."/>
            <person name="Moraru C."/>
        </authorList>
    </citation>
    <scope>NUCLEOTIDE SEQUENCE</scope>
</reference>
<sequence>MKNWEYYIIGGSFLVLTAIGKALDKLRKKEITGKLGLATSFVCSIIGGAIAGMIASVYIETMQIQWICIAAGSWMGERMLDVVAEALENKIELIFKHKKDEE</sequence>
<proteinExistence type="predicted"/>
<keyword evidence="1" id="KW-1133">Transmembrane helix</keyword>
<accession>A0A8E4ZJ35</accession>
<keyword evidence="1" id="KW-0472">Membrane</keyword>
<keyword evidence="3" id="KW-1185">Reference proteome</keyword>
<evidence type="ECO:0000313" key="2">
    <source>
        <dbReference type="EMBL" id="QQV90498.1"/>
    </source>
</evidence>
<feature type="transmembrane region" description="Helical" evidence="1">
    <location>
        <begin position="35"/>
        <end position="59"/>
    </location>
</feature>
<dbReference type="Proteomes" id="UP000693794">
    <property type="component" value="Segment"/>
</dbReference>
<evidence type="ECO:0000256" key="1">
    <source>
        <dbReference type="SAM" id="Phobius"/>
    </source>
</evidence>
<evidence type="ECO:0000313" key="3">
    <source>
        <dbReference type="Proteomes" id="UP000693794"/>
    </source>
</evidence>
<gene>
    <name evidence="2" type="ORF">Danklef1_19</name>
</gene>